<keyword evidence="5 6" id="KW-0472">Membrane</keyword>
<accession>A0A9J6NYP4</accession>
<feature type="transmembrane region" description="Helical" evidence="6">
    <location>
        <begin position="49"/>
        <end position="73"/>
    </location>
</feature>
<reference evidence="8" key="1">
    <citation type="journal article" date="2021" name="mSystems">
        <title>Bacteria and Archaea Synergistically Convert Glycine Betaine to Biogenic Methane in the Formosa Cold Seep of the South China Sea.</title>
        <authorList>
            <person name="Li L."/>
            <person name="Zhang W."/>
            <person name="Zhang S."/>
            <person name="Song L."/>
            <person name="Sun Q."/>
            <person name="Zhang H."/>
            <person name="Xiang H."/>
            <person name="Dong X."/>
        </authorList>
    </citation>
    <scope>NUCLEOTIDE SEQUENCE</scope>
    <source>
        <strain evidence="8">ZWT</strain>
    </source>
</reference>
<dbReference type="EMBL" id="JAGSOJ010000001">
    <property type="protein sequence ID" value="MCM1989172.1"/>
    <property type="molecule type" value="Genomic_DNA"/>
</dbReference>
<evidence type="ECO:0000256" key="4">
    <source>
        <dbReference type="ARBA" id="ARBA00022989"/>
    </source>
</evidence>
<feature type="transmembrane region" description="Helical" evidence="6">
    <location>
        <begin position="167"/>
        <end position="189"/>
    </location>
</feature>
<organism evidence="8 9">
    <name type="scientific">Oceanirhabdus seepicola</name>
    <dbReference type="NCBI Taxonomy" id="2828781"/>
    <lineage>
        <taxon>Bacteria</taxon>
        <taxon>Bacillati</taxon>
        <taxon>Bacillota</taxon>
        <taxon>Clostridia</taxon>
        <taxon>Eubacteriales</taxon>
        <taxon>Clostridiaceae</taxon>
        <taxon>Oceanirhabdus</taxon>
    </lineage>
</organism>
<dbReference type="Proteomes" id="UP001056429">
    <property type="component" value="Unassembled WGS sequence"/>
</dbReference>
<protein>
    <recommendedName>
        <fullName evidence="6">TVP38/TMEM64 family membrane protein</fullName>
    </recommendedName>
</protein>
<feature type="domain" description="VTT" evidence="7">
    <location>
        <begin position="69"/>
        <end position="187"/>
    </location>
</feature>
<dbReference type="AlphaFoldDB" id="A0A9J6NYP4"/>
<name>A0A9J6NYP4_9CLOT</name>
<evidence type="ECO:0000256" key="6">
    <source>
        <dbReference type="RuleBase" id="RU366058"/>
    </source>
</evidence>
<dbReference type="InterPro" id="IPR015414">
    <property type="entry name" value="TMEM64"/>
</dbReference>
<evidence type="ECO:0000256" key="5">
    <source>
        <dbReference type="ARBA" id="ARBA00023136"/>
    </source>
</evidence>
<feature type="transmembrane region" description="Helical" evidence="6">
    <location>
        <begin position="137"/>
        <end position="160"/>
    </location>
</feature>
<dbReference type="GO" id="GO:0005886">
    <property type="term" value="C:plasma membrane"/>
    <property type="evidence" value="ECO:0007669"/>
    <property type="project" value="UniProtKB-SubCell"/>
</dbReference>
<dbReference type="RefSeq" id="WP_250858092.1">
    <property type="nucleotide sequence ID" value="NZ_JAGSOJ010000001.1"/>
</dbReference>
<evidence type="ECO:0000313" key="9">
    <source>
        <dbReference type="Proteomes" id="UP001056429"/>
    </source>
</evidence>
<dbReference type="Pfam" id="PF09335">
    <property type="entry name" value="VTT_dom"/>
    <property type="match status" value="1"/>
</dbReference>
<keyword evidence="9" id="KW-1185">Reference proteome</keyword>
<proteinExistence type="inferred from homology"/>
<sequence>MIRDKYINSILLALRILPIISIIIIAILISCYWGEITVEEMLNYVPKSYFLAAITIIGMYMVKSLSVVFPLMALYISSGMIFSPLWGVLINLLGLFVCVSIPYWLGRFCGKGLLDRLIIKYKNVGKLQTIKSKHEWFISYILRMIGILPGDVVSMSLGAMGISYKKYVLGSIVGLLPRMIAATFLGTTITDPTSPIFIASCIMTILLSIGSFFVHQKFMKEDN</sequence>
<evidence type="ECO:0000256" key="3">
    <source>
        <dbReference type="ARBA" id="ARBA00022692"/>
    </source>
</evidence>
<keyword evidence="3 6" id="KW-0812">Transmembrane</keyword>
<gene>
    <name evidence="8" type="ORF">KDK92_05420</name>
</gene>
<evidence type="ECO:0000256" key="2">
    <source>
        <dbReference type="ARBA" id="ARBA00022475"/>
    </source>
</evidence>
<keyword evidence="4 6" id="KW-1133">Transmembrane helix</keyword>
<dbReference type="PANTHER" id="PTHR12677">
    <property type="entry name" value="GOLGI APPARATUS MEMBRANE PROTEIN TVP38-RELATED"/>
    <property type="match status" value="1"/>
</dbReference>
<feature type="transmembrane region" description="Helical" evidence="6">
    <location>
        <begin position="195"/>
        <end position="214"/>
    </location>
</feature>
<reference evidence="8" key="2">
    <citation type="submission" date="2021-04" db="EMBL/GenBank/DDBJ databases">
        <authorList>
            <person name="Dong X."/>
        </authorList>
    </citation>
    <scope>NUCLEOTIDE SEQUENCE</scope>
    <source>
        <strain evidence="8">ZWT</strain>
    </source>
</reference>
<keyword evidence="2 6" id="KW-1003">Cell membrane</keyword>
<comment type="caution">
    <text evidence="8">The sequence shown here is derived from an EMBL/GenBank/DDBJ whole genome shotgun (WGS) entry which is preliminary data.</text>
</comment>
<evidence type="ECO:0000313" key="8">
    <source>
        <dbReference type="EMBL" id="MCM1989172.1"/>
    </source>
</evidence>
<dbReference type="InterPro" id="IPR032816">
    <property type="entry name" value="VTT_dom"/>
</dbReference>
<evidence type="ECO:0000259" key="7">
    <source>
        <dbReference type="Pfam" id="PF09335"/>
    </source>
</evidence>
<feature type="transmembrane region" description="Helical" evidence="6">
    <location>
        <begin position="12"/>
        <end position="29"/>
    </location>
</feature>
<dbReference type="PANTHER" id="PTHR12677:SF49">
    <property type="entry name" value="TVP38_TMEM64 FAMILY MEMBRANE PROTEIN"/>
    <property type="match status" value="1"/>
</dbReference>
<comment type="subcellular location">
    <subcellularLocation>
        <location evidence="1 6">Cell membrane</location>
        <topology evidence="1 6">Multi-pass membrane protein</topology>
    </subcellularLocation>
</comment>
<comment type="similarity">
    <text evidence="6">Belongs to the TVP38/TMEM64 family.</text>
</comment>
<feature type="transmembrane region" description="Helical" evidence="6">
    <location>
        <begin position="85"/>
        <end position="105"/>
    </location>
</feature>
<dbReference type="PROSITE" id="PS51257">
    <property type="entry name" value="PROKAR_LIPOPROTEIN"/>
    <property type="match status" value="1"/>
</dbReference>
<evidence type="ECO:0000256" key="1">
    <source>
        <dbReference type="ARBA" id="ARBA00004651"/>
    </source>
</evidence>